<dbReference type="EMBL" id="MH370370">
    <property type="protein sequence ID" value="AXC40802.1"/>
    <property type="molecule type" value="Genomic_DNA"/>
</dbReference>
<sequence>MAIPSFLNFLEESKQLDEAFNSSPYELTFGKKNAGDIFFTFVDEDEKEFRIQFYTPQGLGKNVRQVFIGQKRGSTYPDAIGRFKNPMRVIASMIEATKQFMATPLGKTIDGFAINFSKKALERGVTLLPKIIRQSGLKQKLNVMDLTYTPIPDRAFVWVVRKGKDPAQVFDGPKMKGVTWDDPDKVGDVPDQKNNPDVGVSSSVDDSNGWKLTSDGNQPMMIWSGREKGRLVTANIAPHYNEPGVYVGAYMNEKSVRGQSADFIARQLKLPQVPISILNDFTTASTKFWKGSQQKSAPVDSNTTIGATSIEQLIDSGFVARVLGIIDTNIDQKASYLPGESIKKIGQARYQTKGGLVIIVSFDSVDGKNLKYSVFSEIETQPGVISGDARRVANEVMETITYVAEHQYRGEWEINAVPMSAPYPIKSIRHSQGWGYVETANWTLKIADAVLNRVKPGNTALLELNKEPLRGKHLLEIIPEKGDKTLMLKDRSGAIYGSIDLNAQGADLVNSGTLKIPSNAMVFGETVNGMSVTWTGVNFPKGGKYDGAVLTTNVTYYYDKGKVAFTPMVSNKGRTLNNPKTYELPLKKEFVQGVLDDTSDEMSMVTRNMQTLVSTNYNPKQVFLNDIYVDDSGAVLWRGHNMGDRRTTEIMLNAISKETERLEKEPGTTKKTGVDLATYAGSIRDNAPKGRDLDWQIYASRDGQTLNVDWDITFRRNTTEGAYREFKDQINRANQYLQTVYNDAKSKGYNPTVPNLMTLERARQSDEWAMSNGDSAYSEYEQSLGGNLQISLK</sequence>
<evidence type="ECO:0000256" key="1">
    <source>
        <dbReference type="SAM" id="MobiDB-lite"/>
    </source>
</evidence>
<accession>A0A2Z5HNE8</accession>
<evidence type="ECO:0000313" key="2">
    <source>
        <dbReference type="EMBL" id="AXC40802.1"/>
    </source>
</evidence>
<name>A0A2Z5HNE8_9CAUD</name>
<reference evidence="3" key="1">
    <citation type="submission" date="2018-05" db="EMBL/GenBank/DDBJ databases">
        <title>Host range determinants of Salmonella infecting bacteriophages.</title>
        <authorList>
            <person name="Gencay Y.E."/>
        </authorList>
    </citation>
    <scope>NUCLEOTIDE SEQUENCE [LARGE SCALE GENOMIC DNA]</scope>
</reference>
<dbReference type="Proteomes" id="UP000252853">
    <property type="component" value="Segment"/>
</dbReference>
<protein>
    <submittedName>
        <fullName evidence="2">Uncharacterized protein</fullName>
    </submittedName>
</protein>
<organism evidence="2 3">
    <name type="scientific">Salmonella phage S117</name>
    <dbReference type="NCBI Taxonomy" id="2231346"/>
    <lineage>
        <taxon>Viruses</taxon>
        <taxon>Duplodnaviria</taxon>
        <taxon>Heunggongvirae</taxon>
        <taxon>Uroviricota</taxon>
        <taxon>Caudoviricetes</taxon>
        <taxon>Pantevenvirales</taxon>
        <taxon>Ackermannviridae</taxon>
        <taxon>Cvivirinae</taxon>
        <taxon>Kuttervirus</taxon>
        <taxon>Kuttervirus SFP10</taxon>
    </lineage>
</organism>
<feature type="region of interest" description="Disordered" evidence="1">
    <location>
        <begin position="186"/>
        <end position="211"/>
    </location>
</feature>
<feature type="compositionally biased region" description="Low complexity" evidence="1">
    <location>
        <begin position="197"/>
        <end position="207"/>
    </location>
</feature>
<proteinExistence type="predicted"/>
<evidence type="ECO:0000313" key="3">
    <source>
        <dbReference type="Proteomes" id="UP000252853"/>
    </source>
</evidence>